<dbReference type="SUPFAM" id="SSF102712">
    <property type="entry name" value="JAB1/MPN domain"/>
    <property type="match status" value="1"/>
</dbReference>
<dbReference type="GO" id="GO:0008235">
    <property type="term" value="F:metalloexopeptidase activity"/>
    <property type="evidence" value="ECO:0007669"/>
    <property type="project" value="TreeGrafter"/>
</dbReference>
<dbReference type="EMBL" id="HQ824565">
    <property type="protein sequence ID" value="ADV36412.1"/>
    <property type="molecule type" value="Genomic_DNA"/>
</dbReference>
<reference evidence="11 12" key="3">
    <citation type="submission" date="2013-10" db="EMBL/GenBank/DDBJ databases">
        <title>Identification of broad host specificity determinant of Edwardsiella ictaluri specific bacteriophages.</title>
        <authorList>
            <person name="Hossain M.J."/>
            <person name="Carrias A."/>
            <person name="Terhune J.S."/>
            <person name="Liles M.R."/>
        </authorList>
    </citation>
    <scope>NUCLEOTIDE SEQUENCE [LARGE SCALE GENOMIC DNA]</scope>
</reference>
<dbReference type="CDD" id="cd08073">
    <property type="entry name" value="MPN_NLPC_P60"/>
    <property type="match status" value="1"/>
</dbReference>
<evidence type="ECO:0000256" key="1">
    <source>
        <dbReference type="ARBA" id="ARBA00007074"/>
    </source>
</evidence>
<dbReference type="PANTHER" id="PTHR34858">
    <property type="entry name" value="CYSO-CYSTEINE PEPTIDASE"/>
    <property type="match status" value="1"/>
</dbReference>
<evidence type="ECO:0000256" key="2">
    <source>
        <dbReference type="ARBA" id="ARBA00022670"/>
    </source>
</evidence>
<dbReference type="GO" id="GO:0008270">
    <property type="term" value="F:zinc ion binding"/>
    <property type="evidence" value="ECO:0007669"/>
    <property type="project" value="TreeGrafter"/>
</dbReference>
<dbReference type="Proteomes" id="UP000019124">
    <property type="component" value="Segment"/>
</dbReference>
<evidence type="ECO:0000313" key="12">
    <source>
        <dbReference type="Proteomes" id="UP000019124"/>
    </source>
</evidence>
<evidence type="ECO:0000256" key="7">
    <source>
        <dbReference type="ARBA" id="ARBA00023049"/>
    </source>
</evidence>
<dbReference type="GO" id="GO:0008234">
    <property type="term" value="F:cysteine-type peptidase activity"/>
    <property type="evidence" value="ECO:0007669"/>
    <property type="project" value="UniProtKB-KW"/>
</dbReference>
<proteinExistence type="inferred from homology"/>
<feature type="domain" description="JAB" evidence="9">
    <location>
        <begin position="6"/>
        <end position="101"/>
    </location>
</feature>
<evidence type="ECO:0000259" key="9">
    <source>
        <dbReference type="Pfam" id="PF14464"/>
    </source>
</evidence>
<keyword evidence="2" id="KW-0645">Protease</keyword>
<dbReference type="Pfam" id="PF14464">
    <property type="entry name" value="Prok-JAB"/>
    <property type="match status" value="1"/>
</dbReference>
<sequence>MNKIILGEIKKHAAESGYNECCGLVVQNGRALRYIRVTNTHEMPTEHFRISAADFAAAADEGDIVRVIHSHPGDGATAEPSDADKAACNASGIIWGVYAPDCDEYREISPQDPPLIGRPFVLGADDCYGLVMAWHKRQGIDLLDFRVNYPWWERGENLYMDNWAAAGFVEADPAPGCVVIMQVRADVPNHAGVLTECGLLHHLYGRASEEIPYGGYYVDRTVLCIRHRDLPEELKPWRD</sequence>
<keyword evidence="3" id="KW-0479">Metal-binding</keyword>
<dbReference type="InterPro" id="IPR051929">
    <property type="entry name" value="VirAsm_ModProt"/>
</dbReference>
<dbReference type="InterPro" id="IPR038765">
    <property type="entry name" value="Papain-like_cys_pep_sf"/>
</dbReference>
<dbReference type="PANTHER" id="PTHR34858:SF1">
    <property type="entry name" value="CYSO-CYSTEINE PEPTIDASE"/>
    <property type="match status" value="1"/>
</dbReference>
<keyword evidence="7" id="KW-0482">Metalloprotease</keyword>
<evidence type="ECO:0000256" key="3">
    <source>
        <dbReference type="ARBA" id="ARBA00022723"/>
    </source>
</evidence>
<keyword evidence="6" id="KW-0862">Zinc</keyword>
<keyword evidence="12" id="KW-1185">Reference proteome</keyword>
<feature type="domain" description="NlpC/P60" evidence="8">
    <location>
        <begin position="117"/>
        <end position="224"/>
    </location>
</feature>
<evidence type="ECO:0000313" key="11">
    <source>
        <dbReference type="EMBL" id="AHG23420.1"/>
    </source>
</evidence>
<evidence type="ECO:0000259" key="8">
    <source>
        <dbReference type="Pfam" id="PF00877"/>
    </source>
</evidence>
<dbReference type="InterPro" id="IPR000064">
    <property type="entry name" value="NLP_P60_dom"/>
</dbReference>
<reference evidence="10" key="1">
    <citation type="submission" date="2010-12" db="EMBL/GenBank/DDBJ databases">
        <authorList>
            <person name="Carrias A.A."/>
            <person name="Welch T.J."/>
            <person name="Waldbieser G.C."/>
            <person name="Mead D.A."/>
            <person name="Terhune J.S."/>
            <person name="Liles M.R."/>
        </authorList>
    </citation>
    <scope>NUCLEOTIDE SEQUENCE</scope>
</reference>
<evidence type="ECO:0000313" key="10">
    <source>
        <dbReference type="EMBL" id="ADV36412.1"/>
    </source>
</evidence>
<dbReference type="Pfam" id="PF00877">
    <property type="entry name" value="NLPC_P60"/>
    <property type="match status" value="1"/>
</dbReference>
<protein>
    <submittedName>
        <fullName evidence="11">Putative minor tail protein</fullName>
    </submittedName>
    <submittedName>
        <fullName evidence="10">Putative phage minor tail protein</fullName>
    </submittedName>
</protein>
<comment type="similarity">
    <text evidence="1">Belongs to the peptidase C40 family.</text>
</comment>
<dbReference type="InterPro" id="IPR028090">
    <property type="entry name" value="JAB_dom_prok"/>
</dbReference>
<reference evidence="10" key="2">
    <citation type="journal article" date="2011" name="Virol. J.">
        <title>Comparative genomic analysis of bacteriophages specific to the channel catfish pathogen Edwardsiella ictaluri.</title>
        <authorList>
            <person name="Carrias A."/>
            <person name="Welch T.J."/>
            <person name="Waldbieser G.C."/>
            <person name="Mead D.A."/>
            <person name="Terhune J.S."/>
            <person name="Liles M.R."/>
        </authorList>
    </citation>
    <scope>NUCLEOTIDE SEQUENCE</scope>
</reference>
<name>E7EKQ7_9CAUD</name>
<keyword evidence="5" id="KW-0788">Thiol protease</keyword>
<gene>
    <name evidence="10" type="primary">eiAUOrf18</name>
    <name evidence="11" type="ORF">P858_04</name>
</gene>
<evidence type="ECO:0000256" key="5">
    <source>
        <dbReference type="ARBA" id="ARBA00022807"/>
    </source>
</evidence>
<dbReference type="EMBL" id="KF772233">
    <property type="protein sequence ID" value="AHG23420.1"/>
    <property type="molecule type" value="Genomic_DNA"/>
</dbReference>
<dbReference type="GO" id="GO:0006508">
    <property type="term" value="P:proteolysis"/>
    <property type="evidence" value="ECO:0007669"/>
    <property type="project" value="UniProtKB-KW"/>
</dbReference>
<evidence type="ECO:0000256" key="4">
    <source>
        <dbReference type="ARBA" id="ARBA00022801"/>
    </source>
</evidence>
<dbReference type="Gene3D" id="3.40.140.10">
    <property type="entry name" value="Cytidine Deaminase, domain 2"/>
    <property type="match status" value="1"/>
</dbReference>
<accession>E7EKQ7</accession>
<dbReference type="SUPFAM" id="SSF54001">
    <property type="entry name" value="Cysteine proteinases"/>
    <property type="match status" value="1"/>
</dbReference>
<evidence type="ECO:0000256" key="6">
    <source>
        <dbReference type="ARBA" id="ARBA00022833"/>
    </source>
</evidence>
<keyword evidence="4" id="KW-0378">Hydrolase</keyword>
<organism evidence="10">
    <name type="scientific">Edwardsiella phage eiAU</name>
    <dbReference type="NCBI Taxonomy" id="945083"/>
    <lineage>
        <taxon>Viruses</taxon>
        <taxon>Duplodnaviria</taxon>
        <taxon>Heunggongvirae</taxon>
        <taxon>Uroviricota</taxon>
        <taxon>Caudoviricetes</taxon>
        <taxon>Eiauvirus</taxon>
        <taxon>Eiauvirus eiAU</taxon>
    </lineage>
</organism>
<dbReference type="GO" id="GO:0001897">
    <property type="term" value="P:symbiont-mediated cytolysis of host cell"/>
    <property type="evidence" value="ECO:0007669"/>
    <property type="project" value="UniProtKB-ARBA"/>
</dbReference>